<feature type="repeat" description="WD" evidence="3">
    <location>
        <begin position="988"/>
        <end position="1007"/>
    </location>
</feature>
<organism evidence="6 7">
    <name type="scientific">Gracilariopsis chorda</name>
    <dbReference type="NCBI Taxonomy" id="448386"/>
    <lineage>
        <taxon>Eukaryota</taxon>
        <taxon>Rhodophyta</taxon>
        <taxon>Florideophyceae</taxon>
        <taxon>Rhodymeniophycidae</taxon>
        <taxon>Gracilariales</taxon>
        <taxon>Gracilariaceae</taxon>
        <taxon>Gracilariopsis</taxon>
    </lineage>
</organism>
<dbReference type="Proteomes" id="UP000247409">
    <property type="component" value="Unassembled WGS sequence"/>
</dbReference>
<evidence type="ECO:0000313" key="6">
    <source>
        <dbReference type="EMBL" id="PXF44247.1"/>
    </source>
</evidence>
<dbReference type="GO" id="GO:0043531">
    <property type="term" value="F:ADP binding"/>
    <property type="evidence" value="ECO:0007669"/>
    <property type="project" value="InterPro"/>
</dbReference>
<dbReference type="Pfam" id="PF00400">
    <property type="entry name" value="WD40"/>
    <property type="match status" value="5"/>
</dbReference>
<dbReference type="InterPro" id="IPR019775">
    <property type="entry name" value="WD40_repeat_CS"/>
</dbReference>
<gene>
    <name evidence="6" type="ORF">BWQ96_06028</name>
</gene>
<evidence type="ECO:0000256" key="3">
    <source>
        <dbReference type="PROSITE-ProRule" id="PRU00221"/>
    </source>
</evidence>
<feature type="repeat" description="WD" evidence="3">
    <location>
        <begin position="926"/>
        <end position="959"/>
    </location>
</feature>
<dbReference type="PROSITE" id="PS50294">
    <property type="entry name" value="WD_REPEATS_REGION"/>
    <property type="match status" value="3"/>
</dbReference>
<feature type="repeat" description="WD" evidence="3">
    <location>
        <begin position="883"/>
        <end position="924"/>
    </location>
</feature>
<proteinExistence type="predicted"/>
<dbReference type="PROSITE" id="PS50082">
    <property type="entry name" value="WD_REPEATS_2"/>
    <property type="match status" value="5"/>
</dbReference>
<feature type="repeat" description="WD" evidence="3">
    <location>
        <begin position="1022"/>
        <end position="1056"/>
    </location>
</feature>
<keyword evidence="2" id="KW-0677">Repeat</keyword>
<evidence type="ECO:0000313" key="7">
    <source>
        <dbReference type="Proteomes" id="UP000247409"/>
    </source>
</evidence>
<keyword evidence="1 3" id="KW-0853">WD repeat</keyword>
<dbReference type="PANTHER" id="PTHR22847">
    <property type="entry name" value="WD40 REPEAT PROTEIN"/>
    <property type="match status" value="1"/>
</dbReference>
<dbReference type="Pfam" id="PF00931">
    <property type="entry name" value="NB-ARC"/>
    <property type="match status" value="1"/>
</dbReference>
<feature type="repeat" description="WD" evidence="3">
    <location>
        <begin position="1229"/>
        <end position="1270"/>
    </location>
</feature>
<dbReference type="CDD" id="cd00200">
    <property type="entry name" value="WD40"/>
    <property type="match status" value="1"/>
</dbReference>
<dbReference type="PANTHER" id="PTHR22847:SF637">
    <property type="entry name" value="WD REPEAT DOMAIN 5B"/>
    <property type="match status" value="1"/>
</dbReference>
<dbReference type="STRING" id="448386.A0A2V3IR94"/>
<dbReference type="Gene3D" id="1.25.40.370">
    <property type="match status" value="1"/>
</dbReference>
<dbReference type="PRINTS" id="PR00320">
    <property type="entry name" value="GPROTEINBRPT"/>
</dbReference>
<evidence type="ECO:0000256" key="1">
    <source>
        <dbReference type="ARBA" id="ARBA00022574"/>
    </source>
</evidence>
<dbReference type="InterPro" id="IPR020472">
    <property type="entry name" value="WD40_PAC1"/>
</dbReference>
<reference evidence="6 7" key="1">
    <citation type="journal article" date="2018" name="Mol. Biol. Evol.">
        <title>Analysis of the draft genome of the red seaweed Gracilariopsis chorda provides insights into genome size evolution in Rhodophyta.</title>
        <authorList>
            <person name="Lee J."/>
            <person name="Yang E.C."/>
            <person name="Graf L."/>
            <person name="Yang J.H."/>
            <person name="Qiu H."/>
            <person name="Zel Zion U."/>
            <person name="Chan C.X."/>
            <person name="Stephens T.G."/>
            <person name="Weber A.P.M."/>
            <person name="Boo G.H."/>
            <person name="Boo S.M."/>
            <person name="Kim K.M."/>
            <person name="Shin Y."/>
            <person name="Jung M."/>
            <person name="Lee S.J."/>
            <person name="Yim H.S."/>
            <person name="Lee J.H."/>
            <person name="Bhattacharya D."/>
            <person name="Yoon H.S."/>
        </authorList>
    </citation>
    <scope>NUCLEOTIDE SEQUENCE [LARGE SCALE GENOMIC DNA]</scope>
    <source>
        <strain evidence="6 7">SKKU-2015</strain>
        <tissue evidence="6">Whole body</tissue>
    </source>
</reference>
<evidence type="ECO:0000259" key="5">
    <source>
        <dbReference type="Pfam" id="PF00931"/>
    </source>
</evidence>
<dbReference type="SUPFAM" id="SSF52540">
    <property type="entry name" value="P-loop containing nucleoside triphosphate hydrolases"/>
    <property type="match status" value="1"/>
</dbReference>
<sequence>MPQTSVQLTFNWTGYLWVVALDRPAPPTGEYGKDKGDSKTAMGPMIRLTLSTSMATPPTAPSWRFHAQRNRSSTSVFVNIHLRTMSGLEVVGLVLGLLGPLGQAIDLTIQIRQRRSAQRSNSQATDQLLNRLNEQKHQLSQLRDELSQNSLALPPVNLKQFQCEMRRVHQLFVQLSAALSDITTRLSPRLFLSCVSQFCAATSVSSDLEDISAKLFQAEQIIISVRSLFVLVSTIETRTDEIIRHQSGKINALQETITDRLNDNTLALNSHNDIFTPFKARAWVPLHTVCDFDACDQNGKPDTVLAHLKLQVLSVDQTDSFMISVYGEGGIGKTTTINALSLHPEIRTCYVDGIYTITLGLDATEATLVLELCKIVRQSGGRRLANTLQGKELKKDVLLGAADWFRNRKFLLVVDDVWNIPGQGKNIIYELYDFVAVGDHSALVYTTRDVELAILAKAYKLTRWEGLSSRKLLLKFAGYVDEHHDQLHEDNVIDCLLERCQGLPVLLSVVGRIIGETVAAVEGDSKLVWKWFMTQQHELIDLEVDRYGSVKSIFLSALRALDNYHGVGKFRFELRHTFVEMHRALCVIQKQEWAPLSILSFLWKLEDETQAAQVLRPFASVGLLISLFKGEGDKAVQGAAMHDLFLDYEKREAEHRGEMTDWHRSVVDGYVKNWSLGDGTEHGCREWWRVNPDDASYFRQNIVRHLGEAGLGQEMATLVSRPQWIEKRVREDGFMLYLQDLNFAINRCEKDESLGTEEGMKTIELKLVKKALRLSYDYIHDISEGDVEVWFQLHARLFDMAAMNRSIESYVNYIATHAPRPWLQLDGGCLTPTTEGIDIVASHDSSVRCLKVSADNKTWLAGGSNGSLHGGSVGEIIEGNVKFTAHNSSVICVARSANGKLAASGSVDGSLKMWKVDGNDYSLIETVYHTRAVNGIAFSANNQMIVSCGQDGKICTWNVTKVQGDSSSVNCVERAHEGGNVRAIGLLNDNIFVSGGDDKRIRFWNLDLSERKECEIGCGSRVFAIAVSSDGRTLAAGLEDCTVRVWKVNEDGEVLSSQQIERVENAHRASALAIYEDRDLLVIGTMNGLVSVWNLRTKTKVGSMPQTGGASTTGVGLIIVDDELCCIWSSGSGWVRVSDISRDATGEAHGTARGITLSKSGAEAVLANEDGLIEVIDIASRTPITEAFKVDHPLSVAELTPDGKKLVYAAHDGYVGIWDVSRRICLGEWREHTRAVLSMAVSEDGKYLASASSDNSVRVWDLESADLKSSILTEGTQAMWSVFFGKDSGRDIITVSDNQTVAFWQDRKEIQSVTLSRAAWRMSRREAFREFGKQVDCSEDDYVACMVNQLMLVGSDGTVKRRLGSLEGNMLPRHWKYSASEHTFCVTASSGVVVYLKLHQ</sequence>
<dbReference type="Gene3D" id="3.40.50.300">
    <property type="entry name" value="P-loop containing nucleotide triphosphate hydrolases"/>
    <property type="match status" value="1"/>
</dbReference>
<feature type="domain" description="NB-ARC" evidence="5">
    <location>
        <begin position="316"/>
        <end position="463"/>
    </location>
</feature>
<dbReference type="EMBL" id="NBIV01000097">
    <property type="protein sequence ID" value="PXF44247.1"/>
    <property type="molecule type" value="Genomic_DNA"/>
</dbReference>
<keyword evidence="4" id="KW-0175">Coiled coil</keyword>
<dbReference type="GO" id="GO:0048188">
    <property type="term" value="C:Set1C/COMPASS complex"/>
    <property type="evidence" value="ECO:0007669"/>
    <property type="project" value="TreeGrafter"/>
</dbReference>
<dbReference type="GO" id="GO:0042393">
    <property type="term" value="F:histone binding"/>
    <property type="evidence" value="ECO:0007669"/>
    <property type="project" value="TreeGrafter"/>
</dbReference>
<name>A0A2V3IR94_9FLOR</name>
<protein>
    <submittedName>
        <fullName evidence="6">Vegetative incompatibility protein HET-E-1</fullName>
    </submittedName>
</protein>
<dbReference type="InterPro" id="IPR015943">
    <property type="entry name" value="WD40/YVTN_repeat-like_dom_sf"/>
</dbReference>
<feature type="coiled-coil region" evidence="4">
    <location>
        <begin position="125"/>
        <end position="152"/>
    </location>
</feature>
<dbReference type="SUPFAM" id="SSF50998">
    <property type="entry name" value="Quinoprotein alcohol dehydrogenase-like"/>
    <property type="match status" value="1"/>
</dbReference>
<dbReference type="PRINTS" id="PR00364">
    <property type="entry name" value="DISEASERSIST"/>
</dbReference>
<comment type="caution">
    <text evidence="6">The sequence shown here is derived from an EMBL/GenBank/DDBJ whole genome shotgun (WGS) entry which is preliminary data.</text>
</comment>
<accession>A0A2V3IR94</accession>
<dbReference type="InterPro" id="IPR011047">
    <property type="entry name" value="Quinoprotein_ADH-like_sf"/>
</dbReference>
<evidence type="ECO:0000256" key="4">
    <source>
        <dbReference type="SAM" id="Coils"/>
    </source>
</evidence>
<dbReference type="InterPro" id="IPR027417">
    <property type="entry name" value="P-loop_NTPase"/>
</dbReference>
<keyword evidence="7" id="KW-1185">Reference proteome</keyword>
<dbReference type="PROSITE" id="PS00678">
    <property type="entry name" value="WD_REPEATS_1"/>
    <property type="match status" value="2"/>
</dbReference>
<dbReference type="OrthoDB" id="10261640at2759"/>
<dbReference type="SMART" id="SM00320">
    <property type="entry name" value="WD40"/>
    <property type="match status" value="9"/>
</dbReference>
<evidence type="ECO:0000256" key="2">
    <source>
        <dbReference type="ARBA" id="ARBA00022737"/>
    </source>
</evidence>
<dbReference type="InterPro" id="IPR002182">
    <property type="entry name" value="NB-ARC"/>
</dbReference>
<dbReference type="InterPro" id="IPR001680">
    <property type="entry name" value="WD40_rpt"/>
</dbReference>
<dbReference type="Gene3D" id="2.130.10.10">
    <property type="entry name" value="YVTN repeat-like/Quinoprotein amine dehydrogenase"/>
    <property type="match status" value="3"/>
</dbReference>